<evidence type="ECO:0008006" key="4">
    <source>
        <dbReference type="Google" id="ProtNLM"/>
    </source>
</evidence>
<keyword evidence="3" id="KW-1185">Reference proteome</keyword>
<sequence>MSIYLCLYTVAVVCLRASTTTTFQRPDTRSGCTYSCDSGAVRPQSGVGRGYPKRLQADLIIIFQDLTKPTKRSRQADWKDADYFYNSAPETQGLCPYLIVPIAPPLPEVERIFHPGPPLGPHYSVRALLLHALGVVCTGAMRTL</sequence>
<name>A0A8H5BUP6_9AGAR</name>
<keyword evidence="1" id="KW-0732">Signal</keyword>
<proteinExistence type="predicted"/>
<reference evidence="2 3" key="1">
    <citation type="journal article" date="2020" name="ISME J.">
        <title>Uncovering the hidden diversity of litter-decomposition mechanisms in mushroom-forming fungi.</title>
        <authorList>
            <person name="Floudas D."/>
            <person name="Bentzer J."/>
            <person name="Ahren D."/>
            <person name="Johansson T."/>
            <person name="Persson P."/>
            <person name="Tunlid A."/>
        </authorList>
    </citation>
    <scope>NUCLEOTIDE SEQUENCE [LARGE SCALE GENOMIC DNA]</scope>
    <source>
        <strain evidence="2 3">CBS 101986</strain>
    </source>
</reference>
<feature type="signal peptide" evidence="1">
    <location>
        <begin position="1"/>
        <end position="22"/>
    </location>
</feature>
<organism evidence="2 3">
    <name type="scientific">Psilocybe cf. subviscida</name>
    <dbReference type="NCBI Taxonomy" id="2480587"/>
    <lineage>
        <taxon>Eukaryota</taxon>
        <taxon>Fungi</taxon>
        <taxon>Dikarya</taxon>
        <taxon>Basidiomycota</taxon>
        <taxon>Agaricomycotina</taxon>
        <taxon>Agaricomycetes</taxon>
        <taxon>Agaricomycetidae</taxon>
        <taxon>Agaricales</taxon>
        <taxon>Agaricineae</taxon>
        <taxon>Strophariaceae</taxon>
        <taxon>Psilocybe</taxon>
    </lineage>
</organism>
<evidence type="ECO:0000313" key="3">
    <source>
        <dbReference type="Proteomes" id="UP000567179"/>
    </source>
</evidence>
<comment type="caution">
    <text evidence="2">The sequence shown here is derived from an EMBL/GenBank/DDBJ whole genome shotgun (WGS) entry which is preliminary data.</text>
</comment>
<dbReference type="AlphaFoldDB" id="A0A8H5BUP6"/>
<dbReference type="Proteomes" id="UP000567179">
    <property type="component" value="Unassembled WGS sequence"/>
</dbReference>
<gene>
    <name evidence="2" type="ORF">D9619_011710</name>
</gene>
<accession>A0A8H5BUP6</accession>
<evidence type="ECO:0000313" key="2">
    <source>
        <dbReference type="EMBL" id="KAF5328702.1"/>
    </source>
</evidence>
<dbReference type="EMBL" id="JAACJJ010000003">
    <property type="protein sequence ID" value="KAF5328702.1"/>
    <property type="molecule type" value="Genomic_DNA"/>
</dbReference>
<evidence type="ECO:0000256" key="1">
    <source>
        <dbReference type="SAM" id="SignalP"/>
    </source>
</evidence>
<protein>
    <recommendedName>
        <fullName evidence="4">Secreted protein</fullName>
    </recommendedName>
</protein>
<feature type="chain" id="PRO_5034008849" description="Secreted protein" evidence="1">
    <location>
        <begin position="23"/>
        <end position="144"/>
    </location>
</feature>